<dbReference type="SUPFAM" id="SSF52540">
    <property type="entry name" value="P-loop containing nucleoside triphosphate hydrolases"/>
    <property type="match status" value="1"/>
</dbReference>
<dbReference type="SMART" id="SM00490">
    <property type="entry name" value="HELICc"/>
    <property type="match status" value="1"/>
</dbReference>
<sequence>MLPVNEIMPRLCQLLQHEPKVILSAPPGAGKSTFLPLYLLKHPAFAGKRLLLLEPRRLAARTIASYLAAQLNEPVGQTVGYQIRQDSQYCAETRLLIVTEGILTRKIQQDPELSSVDILIFDEFHERSLHADFGLALALEVQQLNEQLRILVMSATLDTSMLARYLQAPVLQSEGRSYPVNIVYQPLNKEPIALQSARLALQGFWRHQSSVLVFLPGQAEINQAAQWLAQQDLAANLRVLPLLGSMSLAAQQAAIAAPATGHYKIVLATNLAETSLTIEGIHVVVDSGVARRASYHARSGLTRLDTVAISQAAAIQRAGRAGRLGEGWCYRLDSAEQWQRRTAFEPAEIEISELTSLRLEIAVWGCQPADLNWLTSPQSANLAAATALLQQLEVLDQRGQITAYGQTLYQFGTDIRLASMLQHAKTLETTQPGALWLAALLAALLEDSRDLQEDLYRQVQRLAERPAQEQRRYQQAEVFAKRLAAKKYTSLPLGLLPVLLLRAFPDRLAQRRGQGYFLANGVGASFPANHPLQQQDLVVAVSITQTAQSNRMQQAVAIALPDILEDWPALAWQPHTGWDEKQAGFYSESQRLFGEIVLQRRPQPLQLTAAEKQQAWLAYLAKKGIAILPFNARCQQLQQRVALLTQHQYAGLPDLSLSGLTTNMTSWLGPYLADINKVNQLAQLPLYDLLWQQLSYSQQQQLNQCLPEFFTTPAHSRVAIDYCLPGGPGFSVRVQEMYGQLTTPQVLDGKLALSVTLLSPGRQPLQITRDLASFWQQGWHEVKKEMKGRYPKHFWPDDPAKALPTTKTKKAMRYDSNS</sequence>
<dbReference type="PROSITE" id="PS51192">
    <property type="entry name" value="HELICASE_ATP_BIND_1"/>
    <property type="match status" value="1"/>
</dbReference>
<dbReference type="Proteomes" id="UP000633814">
    <property type="component" value="Unassembled WGS sequence"/>
</dbReference>
<dbReference type="PANTHER" id="PTHR43519">
    <property type="entry name" value="ATP-DEPENDENT RNA HELICASE HRPB"/>
    <property type="match status" value="1"/>
</dbReference>
<evidence type="ECO:0000256" key="2">
    <source>
        <dbReference type="ARBA" id="ARBA00022801"/>
    </source>
</evidence>
<dbReference type="SMART" id="SM00847">
    <property type="entry name" value="HA2"/>
    <property type="match status" value="1"/>
</dbReference>
<dbReference type="InterPro" id="IPR049614">
    <property type="entry name" value="HrpB_DEXH"/>
</dbReference>
<protein>
    <submittedName>
        <fullName evidence="7">ATP-dependent helicase HrpB</fullName>
    </submittedName>
</protein>
<reference evidence="7 8" key="1">
    <citation type="submission" date="2021-10" db="EMBL/GenBank/DDBJ databases">
        <title>Alishewanella koreense sp. nov. isolated from seawater of southwestern coast in South Korea and the proposal for the reclassification of Rheinheimera perlucida and Rheinheimera tuosuensis as Arsukibacterium perlucida and Arsukibacterium tuosuensis.</title>
        <authorList>
            <person name="Kim K.H."/>
            <person name="Ruan W."/>
            <person name="Kim K.R."/>
            <person name="Baek J.H."/>
            <person name="Jeon C.O."/>
        </authorList>
    </citation>
    <scope>NUCLEOTIDE SEQUENCE [LARGE SCALE GENOMIC DNA]</scope>
    <source>
        <strain evidence="7 8">16-MA</strain>
    </source>
</reference>
<accession>A0ABS8BZH6</accession>
<dbReference type="InterPro" id="IPR001650">
    <property type="entry name" value="Helicase_C-like"/>
</dbReference>
<evidence type="ECO:0000256" key="3">
    <source>
        <dbReference type="ARBA" id="ARBA00022806"/>
    </source>
</evidence>
<keyword evidence="2" id="KW-0378">Hydrolase</keyword>
<dbReference type="InterPro" id="IPR010225">
    <property type="entry name" value="HrpB"/>
</dbReference>
<keyword evidence="8" id="KW-1185">Reference proteome</keyword>
<dbReference type="PROSITE" id="PS51194">
    <property type="entry name" value="HELICASE_CTER"/>
    <property type="match status" value="1"/>
</dbReference>
<dbReference type="Pfam" id="PF08482">
    <property type="entry name" value="HrpB_C"/>
    <property type="match status" value="1"/>
</dbReference>
<dbReference type="PIRSF" id="PIRSF005496">
    <property type="entry name" value="ATP_hel_hrpB"/>
    <property type="match status" value="1"/>
</dbReference>
<dbReference type="InterPro" id="IPR011545">
    <property type="entry name" value="DEAD/DEAH_box_helicase_dom"/>
</dbReference>
<dbReference type="Gene3D" id="3.40.50.300">
    <property type="entry name" value="P-loop containing nucleotide triphosphate hydrolases"/>
    <property type="match status" value="2"/>
</dbReference>
<dbReference type="InterPro" id="IPR027417">
    <property type="entry name" value="P-loop_NTPase"/>
</dbReference>
<feature type="domain" description="Helicase ATP-binding" evidence="5">
    <location>
        <begin position="12"/>
        <end position="175"/>
    </location>
</feature>
<keyword evidence="3 7" id="KW-0347">Helicase</keyword>
<evidence type="ECO:0000256" key="4">
    <source>
        <dbReference type="ARBA" id="ARBA00022840"/>
    </source>
</evidence>
<dbReference type="EMBL" id="JAEINI020000001">
    <property type="protein sequence ID" value="MCB5225464.1"/>
    <property type="molecule type" value="Genomic_DNA"/>
</dbReference>
<dbReference type="Pfam" id="PF00271">
    <property type="entry name" value="Helicase_C"/>
    <property type="match status" value="1"/>
</dbReference>
<proteinExistence type="predicted"/>
<dbReference type="CDD" id="cd18791">
    <property type="entry name" value="SF2_C_RHA"/>
    <property type="match status" value="1"/>
</dbReference>
<evidence type="ECO:0000259" key="6">
    <source>
        <dbReference type="PROSITE" id="PS51194"/>
    </source>
</evidence>
<keyword evidence="1" id="KW-0547">Nucleotide-binding</keyword>
<dbReference type="NCBIfam" id="TIGR01970">
    <property type="entry name" value="DEAH_box_HrpB"/>
    <property type="match status" value="1"/>
</dbReference>
<dbReference type="Gene3D" id="1.20.120.1080">
    <property type="match status" value="1"/>
</dbReference>
<evidence type="ECO:0000259" key="5">
    <source>
        <dbReference type="PROSITE" id="PS51192"/>
    </source>
</evidence>
<name>A0ABS8BZH6_9ALTE</name>
<dbReference type="InterPro" id="IPR007502">
    <property type="entry name" value="Helicase-assoc_dom"/>
</dbReference>
<dbReference type="GO" id="GO:0004386">
    <property type="term" value="F:helicase activity"/>
    <property type="evidence" value="ECO:0007669"/>
    <property type="project" value="UniProtKB-KW"/>
</dbReference>
<dbReference type="Pfam" id="PF00270">
    <property type="entry name" value="DEAD"/>
    <property type="match status" value="1"/>
</dbReference>
<dbReference type="PANTHER" id="PTHR43519:SF1">
    <property type="entry name" value="ATP-DEPENDENT RNA HELICASE HRPB"/>
    <property type="match status" value="1"/>
</dbReference>
<feature type="domain" description="Helicase C-terminal" evidence="6">
    <location>
        <begin position="199"/>
        <end position="362"/>
    </location>
</feature>
<gene>
    <name evidence="7" type="primary">hrpB</name>
    <name evidence="7" type="ORF">JAO78_001350</name>
</gene>
<dbReference type="CDD" id="cd17990">
    <property type="entry name" value="DEXHc_HrpB"/>
    <property type="match status" value="1"/>
</dbReference>
<dbReference type="InterPro" id="IPR013689">
    <property type="entry name" value="RNA_helicase_ATP-dep_HrpB_C"/>
</dbReference>
<dbReference type="SMART" id="SM00487">
    <property type="entry name" value="DEXDc"/>
    <property type="match status" value="1"/>
</dbReference>
<evidence type="ECO:0000313" key="8">
    <source>
        <dbReference type="Proteomes" id="UP000633814"/>
    </source>
</evidence>
<evidence type="ECO:0000313" key="7">
    <source>
        <dbReference type="EMBL" id="MCB5225464.1"/>
    </source>
</evidence>
<evidence type="ECO:0000256" key="1">
    <source>
        <dbReference type="ARBA" id="ARBA00022741"/>
    </source>
</evidence>
<comment type="caution">
    <text evidence="7">The sequence shown here is derived from an EMBL/GenBank/DDBJ whole genome shotgun (WGS) entry which is preliminary data.</text>
</comment>
<dbReference type="RefSeq" id="WP_226749554.1">
    <property type="nucleotide sequence ID" value="NZ_JAEINI020000001.1"/>
</dbReference>
<dbReference type="InterPro" id="IPR014001">
    <property type="entry name" value="Helicase_ATP-bd"/>
</dbReference>
<keyword evidence="4" id="KW-0067">ATP-binding</keyword>
<organism evidence="7 8">
    <name type="scientific">Alishewanella maricola</name>
    <dbReference type="NCBI Taxonomy" id="2795740"/>
    <lineage>
        <taxon>Bacteria</taxon>
        <taxon>Pseudomonadati</taxon>
        <taxon>Pseudomonadota</taxon>
        <taxon>Gammaproteobacteria</taxon>
        <taxon>Alteromonadales</taxon>
        <taxon>Alteromonadaceae</taxon>
        <taxon>Alishewanella</taxon>
    </lineage>
</organism>